<feature type="region of interest" description="Disordered" evidence="1">
    <location>
        <begin position="50"/>
        <end position="87"/>
    </location>
</feature>
<accession>A0A0D1E0U9</accession>
<protein>
    <submittedName>
        <fullName evidence="2">Uncharacterized protein</fullName>
    </submittedName>
</protein>
<proteinExistence type="predicted"/>
<dbReference type="AlphaFoldDB" id="A0A0D1E0U9"/>
<dbReference type="EMBL" id="CM003148">
    <property type="protein sequence ID" value="KIS68335.1"/>
    <property type="molecule type" value="Genomic_DNA"/>
</dbReference>
<dbReference type="GeneID" id="23567009"/>
<dbReference type="Proteomes" id="UP000000561">
    <property type="component" value="Chromosome 9"/>
</dbReference>
<keyword evidence="3" id="KW-1185">Reference proteome</keyword>
<sequence length="113" mass="12609">MTSMAYSVKWKLEDAYEDERRAHQNHVRHRYIFDDAVRILRVEDAKLPPFVNKADKSDKPAGSAVSARGTGHKRGARGSGSNANNGPKAPIECYVCAKNHPAFRCPDRKARST</sequence>
<reference evidence="2 3" key="1">
    <citation type="journal article" date="2006" name="Nature">
        <title>Insights from the genome of the biotrophic fungal plant pathogen Ustilago maydis.</title>
        <authorList>
            <person name="Kamper J."/>
            <person name="Kahmann R."/>
            <person name="Bolker M."/>
            <person name="Ma L.J."/>
            <person name="Brefort T."/>
            <person name="Saville B.J."/>
            <person name="Banuett F."/>
            <person name="Kronstad J.W."/>
            <person name="Gold S.E."/>
            <person name="Muller O."/>
            <person name="Perlin M.H."/>
            <person name="Wosten H.A."/>
            <person name="de Vries R."/>
            <person name="Ruiz-Herrera J."/>
            <person name="Reynaga-Pena C.G."/>
            <person name="Snetselaar K."/>
            <person name="McCann M."/>
            <person name="Perez-Martin J."/>
            <person name="Feldbrugge M."/>
            <person name="Basse C.W."/>
            <person name="Steinberg G."/>
            <person name="Ibeas J.I."/>
            <person name="Holloman W."/>
            <person name="Guzman P."/>
            <person name="Farman M."/>
            <person name="Stajich J.E."/>
            <person name="Sentandreu R."/>
            <person name="Gonzalez-Prieto J.M."/>
            <person name="Kennell J.C."/>
            <person name="Molina L."/>
            <person name="Schirawski J."/>
            <person name="Mendoza-Mendoza A."/>
            <person name="Greilinger D."/>
            <person name="Munch K."/>
            <person name="Rossel N."/>
            <person name="Scherer M."/>
            <person name="Vranes M."/>
            <person name="Ladendorf O."/>
            <person name="Vincon V."/>
            <person name="Fuchs U."/>
            <person name="Sandrock B."/>
            <person name="Meng S."/>
            <person name="Ho E.C."/>
            <person name="Cahill M.J."/>
            <person name="Boyce K.J."/>
            <person name="Klose J."/>
            <person name="Klosterman S.J."/>
            <person name="Deelstra H.J."/>
            <person name="Ortiz-Castellanos L."/>
            <person name="Li W."/>
            <person name="Sanchez-Alonso P."/>
            <person name="Schreier P.H."/>
            <person name="Hauser-Hahn I."/>
            <person name="Vaupel M."/>
            <person name="Koopmann E."/>
            <person name="Friedrich G."/>
            <person name="Voss H."/>
            <person name="Schluter T."/>
            <person name="Margolis J."/>
            <person name="Platt D."/>
            <person name="Swimmer C."/>
            <person name="Gnirke A."/>
            <person name="Chen F."/>
            <person name="Vysotskaia V."/>
            <person name="Mannhaupt G."/>
            <person name="Guldener U."/>
            <person name="Munsterkotter M."/>
            <person name="Haase D."/>
            <person name="Oesterheld M."/>
            <person name="Mewes H.W."/>
            <person name="Mauceli E.W."/>
            <person name="DeCaprio D."/>
            <person name="Wade C.M."/>
            <person name="Butler J."/>
            <person name="Young S."/>
            <person name="Jaffe D.B."/>
            <person name="Calvo S."/>
            <person name="Nusbaum C."/>
            <person name="Galagan J."/>
            <person name="Birren B.W."/>
        </authorList>
    </citation>
    <scope>NUCLEOTIDE SEQUENCE [LARGE SCALE GENOMIC DNA]</scope>
    <source>
        <strain evidence="3">DSM 14603 / FGSC 9021 / UM521</strain>
    </source>
</reference>
<dbReference type="VEuPathDB" id="FungiDB:UMAG_11080"/>
<evidence type="ECO:0000313" key="2">
    <source>
        <dbReference type="EMBL" id="KIS68335.1"/>
    </source>
</evidence>
<evidence type="ECO:0000256" key="1">
    <source>
        <dbReference type="SAM" id="MobiDB-lite"/>
    </source>
</evidence>
<name>A0A0D1E0U9_MYCMD</name>
<organism evidence="2 3">
    <name type="scientific">Mycosarcoma maydis</name>
    <name type="common">Corn smut fungus</name>
    <name type="synonym">Ustilago maydis</name>
    <dbReference type="NCBI Taxonomy" id="5270"/>
    <lineage>
        <taxon>Eukaryota</taxon>
        <taxon>Fungi</taxon>
        <taxon>Dikarya</taxon>
        <taxon>Basidiomycota</taxon>
        <taxon>Ustilaginomycotina</taxon>
        <taxon>Ustilaginomycetes</taxon>
        <taxon>Ustilaginales</taxon>
        <taxon>Ustilaginaceae</taxon>
        <taxon>Mycosarcoma</taxon>
    </lineage>
</organism>
<dbReference type="KEGG" id="uma:UMAG_11080"/>
<dbReference type="RefSeq" id="XP_011390087.1">
    <property type="nucleotide sequence ID" value="XM_011391785.1"/>
</dbReference>
<gene>
    <name evidence="2" type="ORF">UMAG_11080</name>
</gene>
<evidence type="ECO:0000313" key="3">
    <source>
        <dbReference type="Proteomes" id="UP000000561"/>
    </source>
</evidence>
<dbReference type="InParanoid" id="A0A0D1E0U9"/>